<dbReference type="EMBL" id="SRLO01000353">
    <property type="protein sequence ID" value="TNN59556.1"/>
    <property type="molecule type" value="Genomic_DNA"/>
</dbReference>
<sequence>MMNSILGAMGTLRARSPLPCSHGTMINDPVGTNSERPFSQTPAVSSCNTKHTRAHPDRLLTDGAGFPPLAVQTRVKFCAWYRLNAAGVFSATTDMLFGGAVEDEEEGERERERSGEHRVGEGGKYFEALFEKERRLLESLLGSRRGAASISTCHHLRVHPTLLICMGYYSAVSSNHILPAAESEGERERETL</sequence>
<organism evidence="1 2">
    <name type="scientific">Liparis tanakae</name>
    <name type="common">Tanaka's snailfish</name>
    <dbReference type="NCBI Taxonomy" id="230148"/>
    <lineage>
        <taxon>Eukaryota</taxon>
        <taxon>Metazoa</taxon>
        <taxon>Chordata</taxon>
        <taxon>Craniata</taxon>
        <taxon>Vertebrata</taxon>
        <taxon>Euteleostomi</taxon>
        <taxon>Actinopterygii</taxon>
        <taxon>Neopterygii</taxon>
        <taxon>Teleostei</taxon>
        <taxon>Neoteleostei</taxon>
        <taxon>Acanthomorphata</taxon>
        <taxon>Eupercaria</taxon>
        <taxon>Perciformes</taxon>
        <taxon>Cottioidei</taxon>
        <taxon>Cottales</taxon>
        <taxon>Liparidae</taxon>
        <taxon>Liparis</taxon>
    </lineage>
</organism>
<dbReference type="Proteomes" id="UP000314294">
    <property type="component" value="Unassembled WGS sequence"/>
</dbReference>
<gene>
    <name evidence="1" type="ORF">EYF80_030206</name>
</gene>
<proteinExistence type="predicted"/>
<dbReference type="AlphaFoldDB" id="A0A4Z2H1B7"/>
<evidence type="ECO:0000313" key="1">
    <source>
        <dbReference type="EMBL" id="TNN59556.1"/>
    </source>
</evidence>
<name>A0A4Z2H1B7_9TELE</name>
<reference evidence="1 2" key="1">
    <citation type="submission" date="2019-03" db="EMBL/GenBank/DDBJ databases">
        <title>First draft genome of Liparis tanakae, snailfish: a comprehensive survey of snailfish specific genes.</title>
        <authorList>
            <person name="Kim W."/>
            <person name="Song I."/>
            <person name="Jeong J.-H."/>
            <person name="Kim D."/>
            <person name="Kim S."/>
            <person name="Ryu S."/>
            <person name="Song J.Y."/>
            <person name="Lee S.K."/>
        </authorList>
    </citation>
    <scope>NUCLEOTIDE SEQUENCE [LARGE SCALE GENOMIC DNA]</scope>
    <source>
        <tissue evidence="1">Muscle</tissue>
    </source>
</reference>
<evidence type="ECO:0000313" key="2">
    <source>
        <dbReference type="Proteomes" id="UP000314294"/>
    </source>
</evidence>
<comment type="caution">
    <text evidence="1">The sequence shown here is derived from an EMBL/GenBank/DDBJ whole genome shotgun (WGS) entry which is preliminary data.</text>
</comment>
<accession>A0A4Z2H1B7</accession>
<keyword evidence="2" id="KW-1185">Reference proteome</keyword>
<protein>
    <submittedName>
        <fullName evidence="1">Uncharacterized protein</fullName>
    </submittedName>
</protein>